<keyword evidence="1" id="KW-0614">Plasmid</keyword>
<dbReference type="Proteomes" id="UP000832034">
    <property type="component" value="Plasmid p1Vster"/>
</dbReference>
<organism evidence="1 2">
    <name type="scientific">Vitreoscilla stercoraria</name>
    <dbReference type="NCBI Taxonomy" id="61"/>
    <lineage>
        <taxon>Bacteria</taxon>
        <taxon>Pseudomonadati</taxon>
        <taxon>Pseudomonadota</taxon>
        <taxon>Betaproteobacteria</taxon>
        <taxon>Neisseriales</taxon>
        <taxon>Neisseriaceae</taxon>
        <taxon>Vitreoscilla</taxon>
    </lineage>
</organism>
<accession>A0ABY4EED7</accession>
<reference evidence="1 2" key="1">
    <citation type="journal article" date="2022" name="Res Sq">
        <title>Evolution of multicellular longitudinally dividing oral cavity symbionts (Neisseriaceae).</title>
        <authorList>
            <person name="Nyongesa S."/>
            <person name="Weber P."/>
            <person name="Bernet E."/>
            <person name="Pullido F."/>
            <person name="Nieckarz M."/>
            <person name="Delaby M."/>
            <person name="Nieves C."/>
            <person name="Viehboeck T."/>
            <person name="Krause N."/>
            <person name="Rivera-Millot A."/>
            <person name="Nakamura A."/>
            <person name="Vischer N."/>
            <person name="VanNieuwenhze M."/>
            <person name="Brun Y."/>
            <person name="Cava F."/>
            <person name="Bulgheresi S."/>
            <person name="Veyrier F."/>
        </authorList>
    </citation>
    <scope>NUCLEOTIDE SEQUENCE [LARGE SCALE GENOMIC DNA]</scope>
    <source>
        <strain evidence="1 2">SAG 1488-6</strain>
        <plasmid evidence="1 2">p1Vster</plasmid>
    </source>
</reference>
<evidence type="ECO:0000313" key="1">
    <source>
        <dbReference type="EMBL" id="UOO93755.1"/>
    </source>
</evidence>
<dbReference type="RefSeq" id="WP_019959521.1">
    <property type="nucleotide sequence ID" value="NZ_CP091513.1"/>
</dbReference>
<keyword evidence="2" id="KW-1185">Reference proteome</keyword>
<name>A0ABY4EED7_VITST</name>
<sequence>MDDLKKTKPTMSADEFMKADVFNPQIAKPRNSKIYSITLTSEYSEIMDRAFLTSKHTKATRSGIVRMALTLLNDLSDEEIQALASRVLDKN</sequence>
<proteinExistence type="predicted"/>
<dbReference type="EMBL" id="CP091513">
    <property type="protein sequence ID" value="UOO93755.1"/>
    <property type="molecule type" value="Genomic_DNA"/>
</dbReference>
<geneLocation type="plasmid" evidence="1 2">
    <name>p1Vster</name>
</geneLocation>
<evidence type="ECO:0000313" key="2">
    <source>
        <dbReference type="Proteomes" id="UP000832034"/>
    </source>
</evidence>
<gene>
    <name evidence="1" type="ORF">LVJ81_13005</name>
</gene>
<protein>
    <submittedName>
        <fullName evidence="1">Uncharacterized protein</fullName>
    </submittedName>
</protein>